<dbReference type="EMBL" id="JASWER010000003">
    <property type="protein sequence ID" value="MDL5376498.1"/>
    <property type="molecule type" value="Genomic_DNA"/>
</dbReference>
<evidence type="ECO:0000313" key="2">
    <source>
        <dbReference type="Proteomes" id="UP001230807"/>
    </source>
</evidence>
<accession>A0ABT7MMT1</accession>
<evidence type="ECO:0008006" key="3">
    <source>
        <dbReference type="Google" id="ProtNLM"/>
    </source>
</evidence>
<proteinExistence type="predicted"/>
<evidence type="ECO:0000313" key="1">
    <source>
        <dbReference type="EMBL" id="MDL5376498.1"/>
    </source>
</evidence>
<gene>
    <name evidence="1" type="ORF">QR695_05705</name>
</gene>
<protein>
    <recommendedName>
        <fullName evidence="3">Phage protein</fullName>
    </recommendedName>
</protein>
<keyword evidence="2" id="KW-1185">Reference proteome</keyword>
<dbReference type="RefSeq" id="WP_214832128.1">
    <property type="nucleotide sequence ID" value="NZ_CP183077.1"/>
</dbReference>
<reference evidence="1 2" key="1">
    <citation type="submission" date="2023-06" db="EMBL/GenBank/DDBJ databases">
        <title>Influencing factors and mechanism of Cr(VI) reduction by facultative anaerobic Exiguobacterium sp. PY14.</title>
        <authorList>
            <person name="Zou L."/>
        </authorList>
    </citation>
    <scope>NUCLEOTIDE SEQUENCE [LARGE SCALE GENOMIC DNA]</scope>
    <source>
        <strain evidence="1 2">PY14</strain>
    </source>
</reference>
<name>A0ABT7MMT1_9BACL</name>
<sequence>MNYKLLHEKFERRKQWLIFEKEEVVRRVMVRYKARVIPKADIMDLVNDDQLSYDHIFCCLTIDDPRMIDKIFTEKEKKDHRWERDDNARRGMVYKHKDEAHRRYNQLILDEMEGRRLDIIFESKDGKFVTGFLTRDMSTQVVSYIYAHTGAAKFTGLIPRSLWSPDVTDEEFKLSYRWYLEALEEWNKL</sequence>
<organism evidence="1 2">
    <name type="scientific">Exiguobacterium mexicanum</name>
    <dbReference type="NCBI Taxonomy" id="340146"/>
    <lineage>
        <taxon>Bacteria</taxon>
        <taxon>Bacillati</taxon>
        <taxon>Bacillota</taxon>
        <taxon>Bacilli</taxon>
        <taxon>Bacillales</taxon>
        <taxon>Bacillales Family XII. Incertae Sedis</taxon>
        <taxon>Exiguobacterium</taxon>
    </lineage>
</organism>
<dbReference type="Proteomes" id="UP001230807">
    <property type="component" value="Unassembled WGS sequence"/>
</dbReference>
<comment type="caution">
    <text evidence="1">The sequence shown here is derived from an EMBL/GenBank/DDBJ whole genome shotgun (WGS) entry which is preliminary data.</text>
</comment>